<dbReference type="PANTHER" id="PTHR43773:SF1">
    <property type="entry name" value="MAGNESIUM TRANSPORTER MGTE"/>
    <property type="match status" value="1"/>
</dbReference>
<gene>
    <name evidence="11" type="primary">mgtE</name>
    <name evidence="11" type="ORF">O2U02_02450</name>
</gene>
<dbReference type="GO" id="GO:0015095">
    <property type="term" value="F:magnesium ion transmembrane transporter activity"/>
    <property type="evidence" value="ECO:0007669"/>
    <property type="project" value="UniProtKB-UniRule"/>
</dbReference>
<dbReference type="InterPro" id="IPR046342">
    <property type="entry name" value="CBS_dom_sf"/>
</dbReference>
<keyword evidence="9" id="KW-1003">Cell membrane</keyword>
<protein>
    <recommendedName>
        <fullName evidence="9">Magnesium transporter MgtE</fullName>
    </recommendedName>
</protein>
<dbReference type="InterPro" id="IPR006669">
    <property type="entry name" value="MgtE_transporter"/>
</dbReference>
<evidence type="ECO:0000256" key="7">
    <source>
        <dbReference type="ARBA" id="ARBA00023136"/>
    </source>
</evidence>
<reference evidence="11 12" key="1">
    <citation type="submission" date="2022-12" db="EMBL/GenBank/DDBJ databases">
        <title>Assessment of beneficial effects and identification of host adaptation-associated genes of Ligilactobacillus salivarius isolated from Meles meles.</title>
        <authorList>
            <person name="Wang Y."/>
        </authorList>
    </citation>
    <scope>NUCLEOTIDE SEQUENCE [LARGE SCALE GENOMIC DNA]</scope>
    <source>
        <strain evidence="11 12">S35</strain>
    </source>
</reference>
<evidence type="ECO:0000256" key="9">
    <source>
        <dbReference type="RuleBase" id="RU362011"/>
    </source>
</evidence>
<keyword evidence="7 9" id="KW-0472">Membrane</keyword>
<dbReference type="PANTHER" id="PTHR43773">
    <property type="entry name" value="MAGNESIUM TRANSPORTER MGTE"/>
    <property type="match status" value="1"/>
</dbReference>
<keyword evidence="9" id="KW-0479">Metal-binding</keyword>
<dbReference type="GO" id="GO:0005886">
    <property type="term" value="C:plasma membrane"/>
    <property type="evidence" value="ECO:0007669"/>
    <property type="project" value="UniProtKB-SubCell"/>
</dbReference>
<dbReference type="InterPro" id="IPR006668">
    <property type="entry name" value="Mg_transptr_MgtE_intracell_dom"/>
</dbReference>
<feature type="transmembrane region" description="Helical" evidence="9">
    <location>
        <begin position="361"/>
        <end position="379"/>
    </location>
</feature>
<dbReference type="InterPro" id="IPR038076">
    <property type="entry name" value="MgtE_N_sf"/>
</dbReference>
<dbReference type="CDD" id="cd04606">
    <property type="entry name" value="CBS_pair_Mg_transporter"/>
    <property type="match status" value="1"/>
</dbReference>
<dbReference type="RefSeq" id="WP_283472230.1">
    <property type="nucleotide sequence ID" value="NZ_CP114501.1"/>
</dbReference>
<comment type="similarity">
    <text evidence="2 9">Belongs to the SLC41A transporter family.</text>
</comment>
<evidence type="ECO:0000313" key="11">
    <source>
        <dbReference type="EMBL" id="WHS18102.1"/>
    </source>
</evidence>
<dbReference type="NCBIfam" id="TIGR00400">
    <property type="entry name" value="mgtE"/>
    <property type="match status" value="1"/>
</dbReference>
<feature type="transmembrane region" description="Helical" evidence="9">
    <location>
        <begin position="426"/>
        <end position="449"/>
    </location>
</feature>
<evidence type="ECO:0000256" key="5">
    <source>
        <dbReference type="ARBA" id="ARBA00022842"/>
    </source>
</evidence>
<dbReference type="InterPro" id="IPR000644">
    <property type="entry name" value="CBS_dom"/>
</dbReference>
<keyword evidence="4 9" id="KW-0812">Transmembrane</keyword>
<dbReference type="SUPFAM" id="SSF54631">
    <property type="entry name" value="CBS-domain pair"/>
    <property type="match status" value="1"/>
</dbReference>
<feature type="transmembrane region" description="Helical" evidence="9">
    <location>
        <begin position="317"/>
        <end position="341"/>
    </location>
</feature>
<proteinExistence type="inferred from homology"/>
<evidence type="ECO:0000256" key="1">
    <source>
        <dbReference type="ARBA" id="ARBA00004141"/>
    </source>
</evidence>
<dbReference type="SUPFAM" id="SSF158791">
    <property type="entry name" value="MgtE N-terminal domain-like"/>
    <property type="match status" value="1"/>
</dbReference>
<dbReference type="InterPro" id="IPR036739">
    <property type="entry name" value="SLC41_membr_dom_sf"/>
</dbReference>
<dbReference type="SMART" id="SM00116">
    <property type="entry name" value="CBS"/>
    <property type="match status" value="2"/>
</dbReference>
<keyword evidence="3 9" id="KW-0813">Transport</keyword>
<dbReference type="Pfam" id="PF01769">
    <property type="entry name" value="MgtE"/>
    <property type="match status" value="1"/>
</dbReference>
<dbReference type="SUPFAM" id="SSF161093">
    <property type="entry name" value="MgtE membrane domain-like"/>
    <property type="match status" value="1"/>
</dbReference>
<evidence type="ECO:0000256" key="4">
    <source>
        <dbReference type="ARBA" id="ARBA00022692"/>
    </source>
</evidence>
<dbReference type="Proteomes" id="UP001224533">
    <property type="component" value="Chromosome"/>
</dbReference>
<keyword evidence="5 9" id="KW-0460">Magnesium</keyword>
<dbReference type="Pfam" id="PF00571">
    <property type="entry name" value="CBS"/>
    <property type="match status" value="2"/>
</dbReference>
<comment type="subcellular location">
    <subcellularLocation>
        <location evidence="9">Cell membrane</location>
        <topology evidence="9">Multi-pass membrane protein</topology>
    </subcellularLocation>
    <subcellularLocation>
        <location evidence="1">Membrane</location>
        <topology evidence="1">Multi-pass membrane protein</topology>
    </subcellularLocation>
</comment>
<dbReference type="Pfam" id="PF03448">
    <property type="entry name" value="MgtE_N"/>
    <property type="match status" value="1"/>
</dbReference>
<comment type="subunit">
    <text evidence="9">Homodimer.</text>
</comment>
<evidence type="ECO:0000313" key="12">
    <source>
        <dbReference type="Proteomes" id="UP001224533"/>
    </source>
</evidence>
<sequence>MVEKQIESEEEINAILNLLNQQKAHDFREQYLDLHVYEQAQIFAEMDYIQRSRLYRYLTPEEVGEIFNVSEEEPVVLANYFEEMTPRYAAQVINSMYTDNAVDILAYAKKKNLVKYMKLLPEESATEIREMLHYEDKTAGAIMSTEYVDIVGNQTVRSAMHVIKSEALEAETIYYVYVIDDEEKLIGVLTLRDLLTNDDDTMISDIMNTPVMSVEVSEDQEEVAQTIRDYNFLAIPVTDYDDKLIGIINVDDIIDVIDEESSEDYSGLAGVDTEQVTINPFENAKKRLPSLTVMLLLGLLTVLLVSHFEHLINQATILAVFISTITGASGNAGTQSLAVAIKRIANNDDEESRLKIMANEVLTGILIGGVTGVIIWILVGAWKANFILGFVVGIAMFFAIIVANLIGCLIPMVMEKLNVDPSVASGAFISTLSDVTSLLIYFLFAQMFLQFFIGQ</sequence>
<evidence type="ECO:0000256" key="6">
    <source>
        <dbReference type="ARBA" id="ARBA00022989"/>
    </source>
</evidence>
<keyword evidence="8" id="KW-0129">CBS domain</keyword>
<comment type="function">
    <text evidence="9">Acts as a magnesium transporter.</text>
</comment>
<evidence type="ECO:0000259" key="10">
    <source>
        <dbReference type="PROSITE" id="PS51371"/>
    </source>
</evidence>
<dbReference type="Gene3D" id="1.10.357.20">
    <property type="entry name" value="SLC41 divalent cation transporters, integral membrane domain"/>
    <property type="match status" value="1"/>
</dbReference>
<organism evidence="11 12">
    <name type="scientific">Ligilactobacillus salivarius</name>
    <dbReference type="NCBI Taxonomy" id="1624"/>
    <lineage>
        <taxon>Bacteria</taxon>
        <taxon>Bacillati</taxon>
        <taxon>Bacillota</taxon>
        <taxon>Bacilli</taxon>
        <taxon>Lactobacillales</taxon>
        <taxon>Lactobacillaceae</taxon>
        <taxon>Ligilactobacillus</taxon>
    </lineage>
</organism>
<dbReference type="AlphaFoldDB" id="A0ABD7YVU8"/>
<evidence type="ECO:0000256" key="2">
    <source>
        <dbReference type="ARBA" id="ARBA00009749"/>
    </source>
</evidence>
<dbReference type="SMART" id="SM00924">
    <property type="entry name" value="MgtE_N"/>
    <property type="match status" value="1"/>
</dbReference>
<dbReference type="InterPro" id="IPR006667">
    <property type="entry name" value="SLC41_membr_dom"/>
</dbReference>
<feature type="transmembrane region" description="Helical" evidence="9">
    <location>
        <begin position="386"/>
        <end position="414"/>
    </location>
</feature>
<feature type="transmembrane region" description="Helical" evidence="9">
    <location>
        <begin position="288"/>
        <end position="305"/>
    </location>
</feature>
<accession>A0ABD7YVU8</accession>
<keyword evidence="6 9" id="KW-1133">Transmembrane helix</keyword>
<feature type="domain" description="CBS" evidence="10">
    <location>
        <begin position="143"/>
        <end position="206"/>
    </location>
</feature>
<dbReference type="Gene3D" id="3.10.580.10">
    <property type="entry name" value="CBS-domain"/>
    <property type="match status" value="1"/>
</dbReference>
<feature type="domain" description="CBS" evidence="10">
    <location>
        <begin position="207"/>
        <end position="263"/>
    </location>
</feature>
<dbReference type="GO" id="GO:0046872">
    <property type="term" value="F:metal ion binding"/>
    <property type="evidence" value="ECO:0007669"/>
    <property type="project" value="UniProtKB-KW"/>
</dbReference>
<evidence type="ECO:0000256" key="8">
    <source>
        <dbReference type="PROSITE-ProRule" id="PRU00703"/>
    </source>
</evidence>
<dbReference type="Gene3D" id="1.25.60.10">
    <property type="entry name" value="MgtE N-terminal domain-like"/>
    <property type="match status" value="1"/>
</dbReference>
<dbReference type="EMBL" id="CP114509">
    <property type="protein sequence ID" value="WHS18102.1"/>
    <property type="molecule type" value="Genomic_DNA"/>
</dbReference>
<name>A0ABD7YVU8_9LACO</name>
<evidence type="ECO:0000256" key="3">
    <source>
        <dbReference type="ARBA" id="ARBA00022448"/>
    </source>
</evidence>
<dbReference type="PROSITE" id="PS51371">
    <property type="entry name" value="CBS"/>
    <property type="match status" value="2"/>
</dbReference>